<dbReference type="Gene3D" id="3.40.50.300">
    <property type="entry name" value="P-loop containing nucleotide triphosphate hydrolases"/>
    <property type="match status" value="1"/>
</dbReference>
<dbReference type="InterPro" id="IPR000330">
    <property type="entry name" value="SNF2_N"/>
</dbReference>
<gene>
    <name evidence="7" type="primary">RAD5B</name>
    <name evidence="7" type="ORF">CGGC5_v005044</name>
</gene>
<evidence type="ECO:0000256" key="3">
    <source>
        <dbReference type="ARBA" id="ARBA00022840"/>
    </source>
</evidence>
<dbReference type="PANTHER" id="PTHR45626">
    <property type="entry name" value="TRANSCRIPTION TERMINATION FACTOR 2-RELATED"/>
    <property type="match status" value="1"/>
</dbReference>
<dbReference type="RefSeq" id="XP_031893166.2">
    <property type="nucleotide sequence ID" value="XM_032031334.2"/>
</dbReference>
<evidence type="ECO:0000313" key="8">
    <source>
        <dbReference type="Proteomes" id="UP000011096"/>
    </source>
</evidence>
<dbReference type="Gene3D" id="3.40.50.10810">
    <property type="entry name" value="Tandem AAA-ATPase domain"/>
    <property type="match status" value="1"/>
</dbReference>
<organism evidence="7 8">
    <name type="scientific">Colletotrichum fructicola (strain Nara gc5)</name>
    <name type="common">Anthracnose fungus</name>
    <name type="synonym">Colletotrichum gloeosporioides (strain Nara gc5)</name>
    <dbReference type="NCBI Taxonomy" id="1213859"/>
    <lineage>
        <taxon>Eukaryota</taxon>
        <taxon>Fungi</taxon>
        <taxon>Dikarya</taxon>
        <taxon>Ascomycota</taxon>
        <taxon>Pezizomycotina</taxon>
        <taxon>Sordariomycetes</taxon>
        <taxon>Hypocreomycetidae</taxon>
        <taxon>Glomerellales</taxon>
        <taxon>Glomerellaceae</taxon>
        <taxon>Colletotrichum</taxon>
        <taxon>Colletotrichum gloeosporioides species complex</taxon>
    </lineage>
</organism>
<reference evidence="7 8" key="1">
    <citation type="submission" date="2012-08" db="EMBL/GenBank/DDBJ databases">
        <authorList>
            <person name="Gan P.H.P."/>
            <person name="Ikeda K."/>
            <person name="Irieda H."/>
            <person name="Narusaka M."/>
            <person name="O'Connell R.J."/>
            <person name="Narusaka Y."/>
            <person name="Takano Y."/>
            <person name="Kubo Y."/>
            <person name="Shirasu K."/>
        </authorList>
    </citation>
    <scope>NUCLEOTIDE SEQUENCE [LARGE SCALE GENOMIC DNA]</scope>
    <source>
        <strain evidence="7 8">Nara gc5</strain>
    </source>
</reference>
<evidence type="ECO:0000256" key="4">
    <source>
        <dbReference type="SAM" id="MobiDB-lite"/>
    </source>
</evidence>
<dbReference type="EMBL" id="ANPB02000003">
    <property type="protein sequence ID" value="KAF4487469.1"/>
    <property type="molecule type" value="Genomic_DNA"/>
</dbReference>
<feature type="domain" description="Helicase ATP-binding" evidence="5">
    <location>
        <begin position="308"/>
        <end position="489"/>
    </location>
</feature>
<dbReference type="Pfam" id="PF00176">
    <property type="entry name" value="SNF2-rel_dom"/>
    <property type="match status" value="1"/>
</dbReference>
<comment type="caution">
    <text evidence="7">The sequence shown here is derived from an EMBL/GenBank/DDBJ whole genome shotgun (WGS) entry which is preliminary data.</text>
</comment>
<dbReference type="PROSITE" id="PS51194">
    <property type="entry name" value="HELICASE_CTER"/>
    <property type="match status" value="1"/>
</dbReference>
<feature type="domain" description="Helicase C-terminal" evidence="6">
    <location>
        <begin position="698"/>
        <end position="857"/>
    </location>
</feature>
<dbReference type="InterPro" id="IPR014001">
    <property type="entry name" value="Helicase_ATP-bd"/>
</dbReference>
<accession>A0A7J6JBW8</accession>
<keyword evidence="1" id="KW-0547">Nucleotide-binding</keyword>
<evidence type="ECO:0000256" key="1">
    <source>
        <dbReference type="ARBA" id="ARBA00022741"/>
    </source>
</evidence>
<dbReference type="InterPro" id="IPR038718">
    <property type="entry name" value="SNF2-like_sf"/>
</dbReference>
<dbReference type="GO" id="GO:0005524">
    <property type="term" value="F:ATP binding"/>
    <property type="evidence" value="ECO:0007669"/>
    <property type="project" value="UniProtKB-KW"/>
</dbReference>
<evidence type="ECO:0000259" key="5">
    <source>
        <dbReference type="PROSITE" id="PS51192"/>
    </source>
</evidence>
<dbReference type="GO" id="GO:0016787">
    <property type="term" value="F:hydrolase activity"/>
    <property type="evidence" value="ECO:0007669"/>
    <property type="project" value="UniProtKB-KW"/>
</dbReference>
<dbReference type="SMART" id="SM00490">
    <property type="entry name" value="HELICc"/>
    <property type="match status" value="1"/>
</dbReference>
<evidence type="ECO:0000259" key="6">
    <source>
        <dbReference type="PROSITE" id="PS51194"/>
    </source>
</evidence>
<dbReference type="SMART" id="SM00487">
    <property type="entry name" value="DEXDc"/>
    <property type="match status" value="1"/>
</dbReference>
<dbReference type="InParanoid" id="A0A7J6JBW8"/>
<dbReference type="Pfam" id="PF00271">
    <property type="entry name" value="Helicase_C"/>
    <property type="match status" value="1"/>
</dbReference>
<dbReference type="PANTHER" id="PTHR45626:SF52">
    <property type="entry name" value="SINGLE-STRANDED DNA-DEPENDENT ATPASE (EUROFUNG)"/>
    <property type="match status" value="1"/>
</dbReference>
<dbReference type="AlphaFoldDB" id="A0A7J6JBW8"/>
<dbReference type="Proteomes" id="UP000011096">
    <property type="component" value="Unassembled WGS sequence"/>
</dbReference>
<dbReference type="GO" id="GO:0005634">
    <property type="term" value="C:nucleus"/>
    <property type="evidence" value="ECO:0007669"/>
    <property type="project" value="TreeGrafter"/>
</dbReference>
<dbReference type="InterPro" id="IPR050628">
    <property type="entry name" value="SNF2_RAD54_helicase_TF"/>
</dbReference>
<protein>
    <submittedName>
        <fullName evidence="7">DNA repair protein RAD5B</fullName>
    </submittedName>
</protein>
<dbReference type="CDD" id="cd18008">
    <property type="entry name" value="DEXDc_SHPRH-like"/>
    <property type="match status" value="1"/>
</dbReference>
<dbReference type="PROSITE" id="PS51192">
    <property type="entry name" value="HELICASE_ATP_BIND_1"/>
    <property type="match status" value="1"/>
</dbReference>
<keyword evidence="2" id="KW-0378">Hydrolase</keyword>
<evidence type="ECO:0000256" key="2">
    <source>
        <dbReference type="ARBA" id="ARBA00022801"/>
    </source>
</evidence>
<keyword evidence="8" id="KW-1185">Reference proteome</keyword>
<keyword evidence="3" id="KW-0067">ATP-binding</keyword>
<feature type="region of interest" description="Disordered" evidence="4">
    <location>
        <begin position="1"/>
        <end position="29"/>
    </location>
</feature>
<dbReference type="InterPro" id="IPR027417">
    <property type="entry name" value="P-loop_NTPase"/>
</dbReference>
<dbReference type="GeneID" id="43615389"/>
<evidence type="ECO:0000313" key="7">
    <source>
        <dbReference type="EMBL" id="KAF4487469.1"/>
    </source>
</evidence>
<dbReference type="CDD" id="cd18793">
    <property type="entry name" value="SF2_C_SNF"/>
    <property type="match status" value="1"/>
</dbReference>
<dbReference type="GO" id="GO:0008094">
    <property type="term" value="F:ATP-dependent activity, acting on DNA"/>
    <property type="evidence" value="ECO:0007669"/>
    <property type="project" value="TreeGrafter"/>
</dbReference>
<dbReference type="InterPro" id="IPR049730">
    <property type="entry name" value="SNF2/RAD54-like_C"/>
</dbReference>
<dbReference type="InterPro" id="IPR001650">
    <property type="entry name" value="Helicase_C-like"/>
</dbReference>
<dbReference type="OrthoDB" id="4850194at2759"/>
<sequence length="874" mass="97266">MENGRKRPRMHVDSASSSSGPPDKRPCVEKGLEVVTQDDRSEDEFSEEMIAHDYDVCFGMINIPTKSLRVNSLINRNEQSAEIGLQLEEDLFIIRNISTNEYGGLLHGDTPGAQVLKRLYKQHHTFFQAFLLRKRQDSASQKKFELYVLVYGMERLSGAIGRLLDSAGFYLQQPHLEELPATYQNPHCLRNPVMSSAAIEKEHLIEAVGAAAKKSGQKSKASSKVEQQSPLMRKLEAVVDSAQGPLKYSAILPSPRLRTQLKTHQLKALSMMKEKESGRLGNNEFGSIWTSILTKGGHRRYKNLVTGSVQTSVPCVCRGGDDMGLGKTLTAIALVASSLDTKSLDAGQTSCSGTTLIVCPVILLQEWEEQIQRHIHPGKMSYLTYHGSGRRKASSFESFDVVLTTYHTVAAVQAKTAQGSVASALKIRLQGIQWERIILDEAHVIRNRSTNTFKAVNALRAHYRWCLTGTPIFNSVEDYGSLLGFIRAEPFDTASSFNSRVATSVKKGHPRGIEVLQKLVQATCLRRTKDIIAQELNLPTCHKPICEVRFTDRERQLYDVLKNSFAVMLSSETTSTTSSIFQTILRLRQFCNHGLDLLPQHVRDFLEYPHSGGSSPQNPNIIDGVCSSCGQPEQDGAQQGDLSSVLDCGHNVCFGCRDTSVARKNGFQPMCVACQQNTERGLSEFEDGPRPVHQPSSKVLALLENIKEDEKNSKDESLKSVVFSCWTSMLDLVSKALLEQRRNFSRIDGSMSESAKREAINEFRSKADCNILLASIGSAGTGLDMTVASRIHLLEPQWTPMAEAQALDRVHRIGQKKEVIARRYVVTNSIEEYIVTVQQVKSALITQSFVTEEQEKNESARERLAKYLTSDTIH</sequence>
<proteinExistence type="predicted"/>
<name>A0A7J6JBW8_COLFN</name>
<dbReference type="SUPFAM" id="SSF52540">
    <property type="entry name" value="P-loop containing nucleoside triphosphate hydrolases"/>
    <property type="match status" value="2"/>
</dbReference>
<reference evidence="7 8" key="2">
    <citation type="submission" date="2020-04" db="EMBL/GenBank/DDBJ databases">
        <title>Genome sequencing and assembly of multiple isolates from the Colletotrichum gloeosporioides species complex.</title>
        <authorList>
            <person name="Gan P."/>
            <person name="Shirasu K."/>
        </authorList>
    </citation>
    <scope>NUCLEOTIDE SEQUENCE [LARGE SCALE GENOMIC DNA]</scope>
    <source>
        <strain evidence="7 8">Nara gc5</strain>
    </source>
</reference>
<dbReference type="GO" id="GO:0006281">
    <property type="term" value="P:DNA repair"/>
    <property type="evidence" value="ECO:0007669"/>
    <property type="project" value="TreeGrafter"/>
</dbReference>